<feature type="region of interest" description="Disordered" evidence="1">
    <location>
        <begin position="115"/>
        <end position="183"/>
    </location>
</feature>
<gene>
    <name evidence="2" type="ORF">AALO_G00301350</name>
</gene>
<comment type="caution">
    <text evidence="2">The sequence shown here is derived from an EMBL/GenBank/DDBJ whole genome shotgun (WGS) entry which is preliminary data.</text>
</comment>
<dbReference type="AlphaFoldDB" id="A0AAV6FEV4"/>
<feature type="compositionally biased region" description="Low complexity" evidence="1">
    <location>
        <begin position="257"/>
        <end position="305"/>
    </location>
</feature>
<feature type="compositionally biased region" description="Low complexity" evidence="1">
    <location>
        <begin position="503"/>
        <end position="521"/>
    </location>
</feature>
<name>A0AAV6FEV4_9TELE</name>
<feature type="region of interest" description="Disordered" evidence="1">
    <location>
        <begin position="333"/>
        <end position="376"/>
    </location>
</feature>
<feature type="compositionally biased region" description="Polar residues" evidence="1">
    <location>
        <begin position="239"/>
        <end position="252"/>
    </location>
</feature>
<feature type="compositionally biased region" description="Polar residues" evidence="1">
    <location>
        <begin position="115"/>
        <end position="173"/>
    </location>
</feature>
<feature type="non-terminal residue" evidence="2">
    <location>
        <position position="1"/>
    </location>
</feature>
<feature type="region of interest" description="Disordered" evidence="1">
    <location>
        <begin position="497"/>
        <end position="529"/>
    </location>
</feature>
<feature type="non-terminal residue" evidence="2">
    <location>
        <position position="529"/>
    </location>
</feature>
<keyword evidence="3" id="KW-1185">Reference proteome</keyword>
<protein>
    <submittedName>
        <fullName evidence="2">Uncharacterized protein</fullName>
    </submittedName>
</protein>
<evidence type="ECO:0000313" key="2">
    <source>
        <dbReference type="EMBL" id="KAG5261218.1"/>
    </source>
</evidence>
<evidence type="ECO:0000313" key="3">
    <source>
        <dbReference type="Proteomes" id="UP000823561"/>
    </source>
</evidence>
<accession>A0AAV6FEV4</accession>
<feature type="region of interest" description="Disordered" evidence="1">
    <location>
        <begin position="223"/>
        <end position="307"/>
    </location>
</feature>
<organism evidence="2 3">
    <name type="scientific">Alosa alosa</name>
    <name type="common">allis shad</name>
    <dbReference type="NCBI Taxonomy" id="278164"/>
    <lineage>
        <taxon>Eukaryota</taxon>
        <taxon>Metazoa</taxon>
        <taxon>Chordata</taxon>
        <taxon>Craniata</taxon>
        <taxon>Vertebrata</taxon>
        <taxon>Euteleostomi</taxon>
        <taxon>Actinopterygii</taxon>
        <taxon>Neopterygii</taxon>
        <taxon>Teleostei</taxon>
        <taxon>Clupei</taxon>
        <taxon>Clupeiformes</taxon>
        <taxon>Clupeoidei</taxon>
        <taxon>Clupeidae</taxon>
        <taxon>Alosa</taxon>
    </lineage>
</organism>
<dbReference type="Proteomes" id="UP000823561">
    <property type="component" value="Chromosome 24"/>
</dbReference>
<reference evidence="2" key="1">
    <citation type="submission" date="2020-10" db="EMBL/GenBank/DDBJ databases">
        <title>Chromosome-scale genome assembly of the Allis shad, Alosa alosa.</title>
        <authorList>
            <person name="Margot Z."/>
            <person name="Christophe K."/>
            <person name="Cabau C."/>
            <person name="Louis A."/>
            <person name="Berthelot C."/>
            <person name="Parey E."/>
            <person name="Roest Crollius H."/>
            <person name="Montfort J."/>
            <person name="Robinson-Rechavi M."/>
            <person name="Bucao C."/>
            <person name="Bouchez O."/>
            <person name="Gislard M."/>
            <person name="Lluch J."/>
            <person name="Milhes M."/>
            <person name="Lampietro C."/>
            <person name="Lopez Roques C."/>
            <person name="Donnadieu C."/>
            <person name="Braasch I."/>
            <person name="Desvignes T."/>
            <person name="Postlethwait J."/>
            <person name="Bobe J."/>
            <person name="Guiguen Y."/>
        </authorList>
    </citation>
    <scope>NUCLEOTIDE SEQUENCE</scope>
    <source>
        <strain evidence="2">M-15738</strain>
        <tissue evidence="2">Blood</tissue>
    </source>
</reference>
<proteinExistence type="predicted"/>
<dbReference type="EMBL" id="JADWDJ010000024">
    <property type="protein sequence ID" value="KAG5261218.1"/>
    <property type="molecule type" value="Genomic_DNA"/>
</dbReference>
<sequence length="529" mass="55215">ESSERRSQFKQQAGHQDNNNNKLQSVQVYKWSSARQPLWVQSPGCYVAEGGEFSILTAWCMKLLIITVRHAAAMQLLFLLQGLLGTILYTTHAVNPILTTVIQVVDSNSGSEAATSQLASTNSPAPSTLSTAPNLTTLMPSTVDRQTQEPSTALSLPDGNSSNITTDVTTPETSSSSSSAVPAGSILRMSTATATVTEVHMPVTDTFLPSAGTDNKEFTVTTETETVIQSSGIPGYFPTTVTANGPASTQPPETEHTNTPWPQSTTSTSPTDISSSSSQSSITTHQTPNRETLTTENESTNSPTLLTDKLVPESSLSSHLTSGSVSVEMLTTTTKVHHSTSTSASNTPPSSASASATPTPSSSSTPQSTPTSSLHTTTKSIATVLTENKTLIVPGTEHTTDHTITTPVSAMPLSYEASQSTSPEPNITTSSHLTTVSNSSLPLSATTATTIPTTKSVTSPSILNTSGLTYVSTLQSTSTLAHETSQDTLTSLSMTSAPAILPSTQRSSTATSSADTHASTSLQDLINET</sequence>
<evidence type="ECO:0000256" key="1">
    <source>
        <dbReference type="SAM" id="MobiDB-lite"/>
    </source>
</evidence>